<dbReference type="RefSeq" id="WP_010639633.1">
    <property type="nucleotide sequence ID" value="NZ_DAIAWO010000105.1"/>
</dbReference>
<organism evidence="1 3">
    <name type="scientific">Acidithiobacillus thiooxidans</name>
    <name type="common">Thiobacillus thiooxidans</name>
    <dbReference type="NCBI Taxonomy" id="930"/>
    <lineage>
        <taxon>Bacteria</taxon>
        <taxon>Pseudomonadati</taxon>
        <taxon>Pseudomonadota</taxon>
        <taxon>Acidithiobacillia</taxon>
        <taxon>Acidithiobacillales</taxon>
        <taxon>Acidithiobacillaceae</taxon>
        <taxon>Acidithiobacillus</taxon>
    </lineage>
</organism>
<dbReference type="SUPFAM" id="SSF101744">
    <property type="entry name" value="Rof/RNase P subunit-like"/>
    <property type="match status" value="1"/>
</dbReference>
<evidence type="ECO:0000313" key="4">
    <source>
        <dbReference type="Proteomes" id="UP000095008"/>
    </source>
</evidence>
<dbReference type="EMBL" id="LWSA01000187">
    <property type="protein sequence ID" value="OCX70834.1"/>
    <property type="molecule type" value="Genomic_DNA"/>
</dbReference>
<name>A0A1C2IWY8_ACITH</name>
<dbReference type="EMBL" id="LWRY01000091">
    <property type="protein sequence ID" value="OCX73037.1"/>
    <property type="molecule type" value="Genomic_DNA"/>
</dbReference>
<protein>
    <submittedName>
        <fullName evidence="1">Transcriptional antiterminator, Rof</fullName>
    </submittedName>
</protein>
<dbReference type="OrthoDB" id="5297001at2"/>
<reference evidence="1 3" key="1">
    <citation type="journal article" date="2016" name="Int. J. Mol. Sci.">
        <title>Comparative genomics of the extreme acidophile Acidithiobacillus thiooxidans reveals intraspecific divergence and niche adaptation.</title>
        <authorList>
            <person name="Zhang X."/>
            <person name="Feng X."/>
            <person name="Tao J."/>
            <person name="Ma L."/>
            <person name="Xiao Y."/>
            <person name="Liang Y."/>
            <person name="Liu X."/>
            <person name="Yin H."/>
        </authorList>
    </citation>
    <scope>NUCLEOTIDE SEQUENCE [LARGE SCALE GENOMIC DNA]</scope>
    <source>
        <strain evidence="1 3">A02</strain>
        <strain evidence="2">DXS-W</strain>
    </source>
</reference>
<dbReference type="Proteomes" id="UP000094893">
    <property type="component" value="Unassembled WGS sequence"/>
</dbReference>
<accession>A0A1C2IWY8</accession>
<comment type="caution">
    <text evidence="1">The sequence shown here is derived from an EMBL/GenBank/DDBJ whole genome shotgun (WGS) entry which is preliminary data.</text>
</comment>
<dbReference type="STRING" id="930.GCA_002079865_02320"/>
<dbReference type="InterPro" id="IPR009778">
    <property type="entry name" value="ROF"/>
</dbReference>
<evidence type="ECO:0000313" key="2">
    <source>
        <dbReference type="EMBL" id="OCX73037.1"/>
    </source>
</evidence>
<dbReference type="InterPro" id="IPR023534">
    <property type="entry name" value="Rof/RNase_P-like"/>
</dbReference>
<evidence type="ECO:0000313" key="3">
    <source>
        <dbReference type="Proteomes" id="UP000094893"/>
    </source>
</evidence>
<keyword evidence="4" id="KW-1185">Reference proteome</keyword>
<evidence type="ECO:0000313" key="1">
    <source>
        <dbReference type="EMBL" id="OCX70834.1"/>
    </source>
</evidence>
<dbReference type="Pfam" id="PF07073">
    <property type="entry name" value="ROF"/>
    <property type="match status" value="1"/>
</dbReference>
<gene>
    <name evidence="2" type="ORF">A6M23_08405</name>
    <name evidence="1" type="ORF">A6P07_13525</name>
</gene>
<dbReference type="Proteomes" id="UP000095008">
    <property type="component" value="Unassembled WGS sequence"/>
</dbReference>
<dbReference type="AlphaFoldDB" id="A0A1C2IWY8"/>
<dbReference type="eggNOG" id="COG4568">
    <property type="taxonomic scope" value="Bacteria"/>
</dbReference>
<dbReference type="InterPro" id="IPR038626">
    <property type="entry name" value="Rof-like_sf"/>
</dbReference>
<sequence length="79" mass="9185">MRDPYVPVSCALHSALELAALQHKSIVLQMRDGSQMKGQILDVWTADGREWLKLRRTHQEQVIDLTLIDHLQESFLHEH</sequence>
<dbReference type="Gene3D" id="2.30.30.400">
    <property type="entry name" value="Rof-like"/>
    <property type="match status" value="1"/>
</dbReference>
<proteinExistence type="predicted"/>